<dbReference type="SUPFAM" id="SSF56801">
    <property type="entry name" value="Acetyl-CoA synthetase-like"/>
    <property type="match status" value="1"/>
</dbReference>
<dbReference type="InterPro" id="IPR020845">
    <property type="entry name" value="AMP-binding_CS"/>
</dbReference>
<evidence type="ECO:0000313" key="4">
    <source>
        <dbReference type="Proteomes" id="UP000468735"/>
    </source>
</evidence>
<reference evidence="3 4" key="1">
    <citation type="submission" date="2019-09" db="EMBL/GenBank/DDBJ databases">
        <title>Actinomadura physcomitrii sp. nov., a novel actinomycete isolated from moss [Physcomitrium sphaericum (Ludw) Fuernr].</title>
        <authorList>
            <person name="Zhuang X."/>
            <person name="Liu C."/>
        </authorList>
    </citation>
    <scope>NUCLEOTIDE SEQUENCE [LARGE SCALE GENOMIC DNA]</scope>
    <source>
        <strain evidence="3 4">HMC1</strain>
    </source>
</reference>
<feature type="domain" description="AMP-dependent synthetase/ligase" evidence="1">
    <location>
        <begin position="7"/>
        <end position="362"/>
    </location>
</feature>
<dbReference type="AlphaFoldDB" id="A0A6H9YI73"/>
<dbReference type="Pfam" id="PF13193">
    <property type="entry name" value="AMP-binding_C"/>
    <property type="match status" value="1"/>
</dbReference>
<proteinExistence type="predicted"/>
<dbReference type="Pfam" id="PF00501">
    <property type="entry name" value="AMP-binding"/>
    <property type="match status" value="1"/>
</dbReference>
<dbReference type="InterPro" id="IPR000873">
    <property type="entry name" value="AMP-dep_synth/lig_dom"/>
</dbReference>
<dbReference type="Proteomes" id="UP000468735">
    <property type="component" value="Unassembled WGS sequence"/>
</dbReference>
<dbReference type="Gene3D" id="3.40.50.12780">
    <property type="entry name" value="N-terminal domain of ligase-like"/>
    <property type="match status" value="1"/>
</dbReference>
<protein>
    <submittedName>
        <fullName evidence="3">AMP-binding protein</fullName>
    </submittedName>
</protein>
<dbReference type="PROSITE" id="PS00455">
    <property type="entry name" value="AMP_BINDING"/>
    <property type="match status" value="1"/>
</dbReference>
<dbReference type="InterPro" id="IPR045851">
    <property type="entry name" value="AMP-bd_C_sf"/>
</dbReference>
<dbReference type="Gene3D" id="3.30.300.30">
    <property type="match status" value="1"/>
</dbReference>
<comment type="caution">
    <text evidence="3">The sequence shown here is derived from an EMBL/GenBank/DDBJ whole genome shotgun (WGS) entry which is preliminary data.</text>
</comment>
<dbReference type="PANTHER" id="PTHR43767:SF1">
    <property type="entry name" value="NONRIBOSOMAL PEPTIDE SYNTHASE PES1 (EUROFUNG)-RELATED"/>
    <property type="match status" value="1"/>
</dbReference>
<name>A0A6H9YI73_9ACTN</name>
<gene>
    <name evidence="3" type="ORF">F8566_45160</name>
</gene>
<dbReference type="RefSeq" id="WP_151569809.1">
    <property type="nucleotide sequence ID" value="NZ_WBMT01000030.1"/>
</dbReference>
<dbReference type="EMBL" id="WBMT01000030">
    <property type="protein sequence ID" value="KAB2340383.1"/>
    <property type="molecule type" value="Genomic_DNA"/>
</dbReference>
<keyword evidence="4" id="KW-1185">Reference proteome</keyword>
<dbReference type="OrthoDB" id="9803968at2"/>
<evidence type="ECO:0000313" key="3">
    <source>
        <dbReference type="EMBL" id="KAB2340383.1"/>
    </source>
</evidence>
<organism evidence="3 4">
    <name type="scientific">Actinomadura rudentiformis</name>
    <dbReference type="NCBI Taxonomy" id="359158"/>
    <lineage>
        <taxon>Bacteria</taxon>
        <taxon>Bacillati</taxon>
        <taxon>Actinomycetota</taxon>
        <taxon>Actinomycetes</taxon>
        <taxon>Streptosporangiales</taxon>
        <taxon>Thermomonosporaceae</taxon>
        <taxon>Actinomadura</taxon>
    </lineage>
</organism>
<accession>A0A6H9YI73</accession>
<dbReference type="PANTHER" id="PTHR43767">
    <property type="entry name" value="LONG-CHAIN-FATTY-ACID--COA LIGASE"/>
    <property type="match status" value="1"/>
</dbReference>
<evidence type="ECO:0000259" key="2">
    <source>
        <dbReference type="Pfam" id="PF13193"/>
    </source>
</evidence>
<evidence type="ECO:0000259" key="1">
    <source>
        <dbReference type="Pfam" id="PF00501"/>
    </source>
</evidence>
<sequence length="514" mass="54372">MSRKVIAERARTAPDAPAVADDNVTLTWSRFADQVERVAGVLLGLAPGDGERVAVIGENNAATLVAHAAGLLAGVGTVATSRQLTAREMAGQFADAGVVAAVTGPTGREAAVRAGAELGLRAVAVHGSENGQAGGSVVAWDDWCSAPVRPVPDGRPARPPLVYTSGTTGRARGTEVRWADPCARTAADYLTAISAGSNFPDGPHLVVGPLQHNGPLTALRHLMSGQPVVVLGRFDARRCLSRIDEWRVTSSVMVPTHFQRLLALPEAERARHGLSSLRLVAHTGSACPPGVKRAMIEWFGPVLVESYGASEVGTVARIDSDEWLAHPGSVGRAVPPFEAVVVNQDAHPLPRGEIGRLAFRAPDGHGVRYHADEAKTRAAYLAPGLFTLGDIGYVDEDGYIHITDRSADMVVSGGVNLYPAECEAVLAQHPGVTDVAVIGVPDPDMGEALRALVVARDPVPSPTALDAHCRERLAAYKCPRAYEFVEKLPRNAMGKLDKRALRRPYWASERTIAG</sequence>
<dbReference type="InterPro" id="IPR025110">
    <property type="entry name" value="AMP-bd_C"/>
</dbReference>
<dbReference type="InterPro" id="IPR050237">
    <property type="entry name" value="ATP-dep_AMP-bd_enzyme"/>
</dbReference>
<dbReference type="GO" id="GO:0016878">
    <property type="term" value="F:acid-thiol ligase activity"/>
    <property type="evidence" value="ECO:0007669"/>
    <property type="project" value="UniProtKB-ARBA"/>
</dbReference>
<dbReference type="InterPro" id="IPR042099">
    <property type="entry name" value="ANL_N_sf"/>
</dbReference>
<feature type="domain" description="AMP-binding enzyme C-terminal" evidence="2">
    <location>
        <begin position="421"/>
        <end position="495"/>
    </location>
</feature>